<evidence type="ECO:0000256" key="9">
    <source>
        <dbReference type="RuleBase" id="RU004561"/>
    </source>
</evidence>
<dbReference type="InterPro" id="IPR010525">
    <property type="entry name" value="ARF_dom"/>
</dbReference>
<dbReference type="InterPro" id="IPR033389">
    <property type="entry name" value="AUX/IAA_dom"/>
</dbReference>
<gene>
    <name evidence="13" type="ORF">FH972_002957</name>
</gene>
<evidence type="ECO:0000256" key="3">
    <source>
        <dbReference type="ARBA" id="ARBA00011726"/>
    </source>
</evidence>
<name>A0A5N6QIW6_9ROSI</name>
<dbReference type="PANTHER" id="PTHR31384">
    <property type="entry name" value="AUXIN RESPONSE FACTOR 4-RELATED"/>
    <property type="match status" value="1"/>
</dbReference>
<dbReference type="Gene3D" id="2.30.30.1040">
    <property type="match status" value="1"/>
</dbReference>
<dbReference type="InterPro" id="IPR044835">
    <property type="entry name" value="ARF_plant"/>
</dbReference>
<evidence type="ECO:0000256" key="1">
    <source>
        <dbReference type="ARBA" id="ARBA00004123"/>
    </source>
</evidence>
<feature type="compositionally biased region" description="Polar residues" evidence="10">
    <location>
        <begin position="810"/>
        <end position="819"/>
    </location>
</feature>
<dbReference type="InterPro" id="IPR053793">
    <property type="entry name" value="PB1-like"/>
</dbReference>
<keyword evidence="8 9" id="KW-0927">Auxin signaling pathway</keyword>
<protein>
    <recommendedName>
        <fullName evidence="9">Auxin response factor</fullName>
    </recommendedName>
</protein>
<comment type="similarity">
    <text evidence="2 9">Belongs to the ARF family.</text>
</comment>
<dbReference type="Proteomes" id="UP000327013">
    <property type="component" value="Chromosome 1"/>
</dbReference>
<evidence type="ECO:0000256" key="7">
    <source>
        <dbReference type="ARBA" id="ARBA00023242"/>
    </source>
</evidence>
<dbReference type="GO" id="GO:0003677">
    <property type="term" value="F:DNA binding"/>
    <property type="evidence" value="ECO:0007669"/>
    <property type="project" value="UniProtKB-KW"/>
</dbReference>
<keyword evidence="5 9" id="KW-0238">DNA-binding</keyword>
<reference evidence="13 14" key="1">
    <citation type="submission" date="2019-06" db="EMBL/GenBank/DDBJ databases">
        <title>A chromosomal-level reference genome of Carpinus fangiana (Coryloideae, Betulaceae).</title>
        <authorList>
            <person name="Yang X."/>
            <person name="Wang Z."/>
            <person name="Zhang L."/>
            <person name="Hao G."/>
            <person name="Liu J."/>
            <person name="Yang Y."/>
        </authorList>
    </citation>
    <scope>NUCLEOTIDE SEQUENCE [LARGE SCALE GENOMIC DNA]</scope>
    <source>
        <strain evidence="13">Cfa_2016G</strain>
        <tissue evidence="13">Leaf</tissue>
    </source>
</reference>
<comment type="subunit">
    <text evidence="3 9">Homodimers and heterodimers.</text>
</comment>
<feature type="region of interest" description="Disordered" evidence="10">
    <location>
        <begin position="607"/>
        <end position="626"/>
    </location>
</feature>
<feature type="compositionally biased region" description="Polar residues" evidence="10">
    <location>
        <begin position="469"/>
        <end position="488"/>
    </location>
</feature>
<dbReference type="OrthoDB" id="1101089at2759"/>
<dbReference type="CDD" id="cd10017">
    <property type="entry name" value="B3_DNA"/>
    <property type="match status" value="1"/>
</dbReference>
<dbReference type="EMBL" id="CM017321">
    <property type="protein sequence ID" value="KAE7998411.1"/>
    <property type="molecule type" value="Genomic_DNA"/>
</dbReference>
<dbReference type="SUPFAM" id="SSF54277">
    <property type="entry name" value="CAD &amp; PB1 domains"/>
    <property type="match status" value="1"/>
</dbReference>
<keyword evidence="4 9" id="KW-0805">Transcription regulation</keyword>
<comment type="function">
    <text evidence="9">Auxin response factors (ARFs) are transcriptional factors that bind specifically to the DNA sequence 5'-TGTCTC-3' found in the auxin-responsive promoter elements (AuxREs).</text>
</comment>
<dbReference type="Pfam" id="PF02309">
    <property type="entry name" value="AUX_IAA"/>
    <property type="match status" value="1"/>
</dbReference>
<dbReference type="FunFam" id="2.40.330.10:FF:000001">
    <property type="entry name" value="Auxin response factor"/>
    <property type="match status" value="1"/>
</dbReference>
<dbReference type="Gene3D" id="2.40.330.10">
    <property type="entry name" value="DNA-binding pseudobarrel domain"/>
    <property type="match status" value="1"/>
</dbReference>
<evidence type="ECO:0000313" key="13">
    <source>
        <dbReference type="EMBL" id="KAE7998411.1"/>
    </source>
</evidence>
<evidence type="ECO:0000256" key="5">
    <source>
        <dbReference type="ARBA" id="ARBA00023125"/>
    </source>
</evidence>
<feature type="domain" description="PB1" evidence="12">
    <location>
        <begin position="1013"/>
        <end position="1106"/>
    </location>
</feature>
<dbReference type="InterPro" id="IPR003340">
    <property type="entry name" value="B3_DNA-bd"/>
</dbReference>
<dbReference type="PROSITE" id="PS50863">
    <property type="entry name" value="B3"/>
    <property type="match status" value="1"/>
</dbReference>
<dbReference type="FunFam" id="3.10.20.90:FF:000047">
    <property type="entry name" value="Auxin response factor"/>
    <property type="match status" value="1"/>
</dbReference>
<comment type="subcellular location">
    <subcellularLocation>
        <location evidence="1 9">Nucleus</location>
    </subcellularLocation>
</comment>
<evidence type="ECO:0000256" key="8">
    <source>
        <dbReference type="ARBA" id="ARBA00023294"/>
    </source>
</evidence>
<dbReference type="Pfam" id="PF06507">
    <property type="entry name" value="ARF_AD"/>
    <property type="match status" value="1"/>
</dbReference>
<feature type="region of interest" description="Disordered" evidence="10">
    <location>
        <begin position="710"/>
        <end position="748"/>
    </location>
</feature>
<dbReference type="GO" id="GO:0005634">
    <property type="term" value="C:nucleus"/>
    <property type="evidence" value="ECO:0007669"/>
    <property type="project" value="UniProtKB-SubCell"/>
</dbReference>
<keyword evidence="14" id="KW-1185">Reference proteome</keyword>
<dbReference type="Pfam" id="PF02362">
    <property type="entry name" value="B3"/>
    <property type="match status" value="1"/>
</dbReference>
<organism evidence="13 14">
    <name type="scientific">Carpinus fangiana</name>
    <dbReference type="NCBI Taxonomy" id="176857"/>
    <lineage>
        <taxon>Eukaryota</taxon>
        <taxon>Viridiplantae</taxon>
        <taxon>Streptophyta</taxon>
        <taxon>Embryophyta</taxon>
        <taxon>Tracheophyta</taxon>
        <taxon>Spermatophyta</taxon>
        <taxon>Magnoliopsida</taxon>
        <taxon>eudicotyledons</taxon>
        <taxon>Gunneridae</taxon>
        <taxon>Pentapetalae</taxon>
        <taxon>rosids</taxon>
        <taxon>fabids</taxon>
        <taxon>Fagales</taxon>
        <taxon>Betulaceae</taxon>
        <taxon>Carpinus</taxon>
    </lineage>
</organism>
<evidence type="ECO:0000313" key="14">
    <source>
        <dbReference type="Proteomes" id="UP000327013"/>
    </source>
</evidence>
<evidence type="ECO:0000259" key="11">
    <source>
        <dbReference type="PROSITE" id="PS50863"/>
    </source>
</evidence>
<keyword evidence="7 9" id="KW-0539">Nucleus</keyword>
<evidence type="ECO:0000256" key="2">
    <source>
        <dbReference type="ARBA" id="ARBA00007853"/>
    </source>
</evidence>
<feature type="region of interest" description="Disordered" evidence="10">
    <location>
        <begin position="469"/>
        <end position="495"/>
    </location>
</feature>
<dbReference type="FunFam" id="2.30.30.1040:FF:000001">
    <property type="entry name" value="Auxin response factor"/>
    <property type="match status" value="1"/>
</dbReference>
<evidence type="ECO:0000256" key="4">
    <source>
        <dbReference type="ARBA" id="ARBA00023015"/>
    </source>
</evidence>
<evidence type="ECO:0000256" key="6">
    <source>
        <dbReference type="ARBA" id="ARBA00023163"/>
    </source>
</evidence>
<feature type="domain" description="TF-B3" evidence="11">
    <location>
        <begin position="126"/>
        <end position="228"/>
    </location>
</feature>
<dbReference type="PROSITE" id="PS51745">
    <property type="entry name" value="PB1"/>
    <property type="match status" value="1"/>
</dbReference>
<dbReference type="SMART" id="SM01019">
    <property type="entry name" value="B3"/>
    <property type="match status" value="1"/>
</dbReference>
<dbReference type="AlphaFoldDB" id="A0A5N6QIW6"/>
<dbReference type="Gene3D" id="3.10.20.90">
    <property type="entry name" value="Phosphatidylinositol 3-kinase Catalytic Subunit, Chain A, domain 1"/>
    <property type="match status" value="1"/>
</dbReference>
<dbReference type="InterPro" id="IPR015300">
    <property type="entry name" value="DNA-bd_pseudobarrel_sf"/>
</dbReference>
<dbReference type="GO" id="GO:0009734">
    <property type="term" value="P:auxin-activated signaling pathway"/>
    <property type="evidence" value="ECO:0007669"/>
    <property type="project" value="UniProtKB-KW"/>
</dbReference>
<feature type="region of interest" description="Disordered" evidence="10">
    <location>
        <begin position="800"/>
        <end position="819"/>
    </location>
</feature>
<dbReference type="SUPFAM" id="SSF101936">
    <property type="entry name" value="DNA-binding pseudobarrel domain"/>
    <property type="match status" value="1"/>
</dbReference>
<evidence type="ECO:0000256" key="10">
    <source>
        <dbReference type="SAM" id="MobiDB-lite"/>
    </source>
</evidence>
<evidence type="ECO:0000259" key="12">
    <source>
        <dbReference type="PROSITE" id="PS51745"/>
    </source>
</evidence>
<sequence length="1138" mass="127070">MKAPPNAFLPNSGEGERKSINSELWHACAGPLVSLPPVGSLVVYFPQGHSEQVAASMQKETDFIPNYPNLPPKLICMLHNVTLHADPETDEVYAQMTLQPVNKYDKEALLASDLGLKQSRQPSEFFCKTLTASDTSTHGGFSVPRRAAEKIFPPLDFSMQPPAQELVARDLHDNSWTFRHIYRGQPKRHLLTTGWSVFVSTKRLFAGDSVLFIRDEKSQLLLGIKRANRQQPALSSSVISSDSMHIGILAAAAHAAANNSPFTVFYNPRASPSEFVIPLAKYNKAMYTQVSLGMRFRMMFETEESGVRRYMGTITGISDLDTLRWKNSQWRNLQVGWDESTAGERPSRVSIWEVEPVVTPFYICPPPFFRPKFPRQPGMPDDESDIENAFKRAMPWLGDEFGMKDAPGSIFPGLSLVQWMSRQQNNQFSAAQSGFFPSMVSSTALHNNLNADDPSKLLSFQAPVMSSPSLQFNKANPQNQVSQLQQPPVTWPQQQHLQQLLQNPTNQQQLQQHQQQQELQQLPQQQQVQQQLPQQQQLQQQQPHQQLHQQQPQQQRQQQLQQQQQQICHPGLVNNGGVAPNQIPSQSLQQPVLYSQLQQQQILTGNTQSQQSIHSNSKSSLQLTSLPQDSQFQQQIESQASLLQRHQQQAQLQQSPLQLLQLQQSLSQRAQQQPQVQQLSQQGLPEQQLQLQLLQKLQQQQQQQQLLSPPTSLLQPPLLHQQQPNQQNQQVQQLPLSQHPQQQLSSNSFSTEKLLNGNSFSTEKLLNGNSFSTSALMQSQQIHVNQPQSQQKPLTAIGAHSGLTEGDAPSCSTSPSTNNCQVPPSNLLNRNQQGQAILLGDSLVEPASNLIQEMQCKSDIQIKHELPCSKGPDQLKYKSTITDQLEASSSGTSYCLDAGTIQQNFSIPTFGLDGDIQSHPRNNLPFAANIDGLAPDTLLSRGYDSQKDLQNLLSNYGGTPRDIEAELSTAGISSQSFGVPNMPFKPGCSSDVAINDTGVLSGGLWANQNQRMRTYTKVQKRGSVGRCIDVTRYKGYDELRRDLARMFGIEGQLEDPQRNDWKLVYVDHENDILLVGDDPWEEFVSCVQSIKILSSAEVQQMSLDGDLGNVPVPNQACSGTDSGNAWRYDDNSAASFNR</sequence>
<accession>A0A5N6QIW6</accession>
<dbReference type="PANTHER" id="PTHR31384:SF21">
    <property type="entry name" value="AUXIN RESPONSE FACTOR 19"/>
    <property type="match status" value="1"/>
</dbReference>
<dbReference type="GO" id="GO:0006355">
    <property type="term" value="P:regulation of DNA-templated transcription"/>
    <property type="evidence" value="ECO:0007669"/>
    <property type="project" value="InterPro"/>
</dbReference>
<keyword evidence="6 9" id="KW-0804">Transcription</keyword>
<proteinExistence type="inferred from homology"/>